<organism evidence="2 3">
    <name type="scientific">Filimonas lacunae</name>
    <dbReference type="NCBI Taxonomy" id="477680"/>
    <lineage>
        <taxon>Bacteria</taxon>
        <taxon>Pseudomonadati</taxon>
        <taxon>Bacteroidota</taxon>
        <taxon>Chitinophagia</taxon>
        <taxon>Chitinophagales</taxon>
        <taxon>Chitinophagaceae</taxon>
        <taxon>Filimonas</taxon>
    </lineage>
</organism>
<dbReference type="EMBL" id="FTOR01000006">
    <property type="protein sequence ID" value="SIT23949.1"/>
    <property type="molecule type" value="Genomic_DNA"/>
</dbReference>
<keyword evidence="1" id="KW-0732">Signal</keyword>
<dbReference type="Proteomes" id="UP000186917">
    <property type="component" value="Unassembled WGS sequence"/>
</dbReference>
<name>A0A173MED9_9BACT</name>
<reference evidence="3" key="1">
    <citation type="submission" date="2017-01" db="EMBL/GenBank/DDBJ databases">
        <authorList>
            <person name="Varghese N."/>
            <person name="Submissions S."/>
        </authorList>
    </citation>
    <scope>NUCLEOTIDE SEQUENCE [LARGE SCALE GENOMIC DNA]</scope>
    <source>
        <strain evidence="3">DSM 21054</strain>
    </source>
</reference>
<feature type="chain" id="PRO_5030022833" description="DUF2268 domain-containing protein" evidence="1">
    <location>
        <begin position="20"/>
        <end position="431"/>
    </location>
</feature>
<gene>
    <name evidence="2" type="ORF">SAMN05421788_10639</name>
</gene>
<dbReference type="OrthoDB" id="6402335at2"/>
<dbReference type="STRING" id="477680.SAMN05421788_10639"/>
<evidence type="ECO:0000313" key="3">
    <source>
        <dbReference type="Proteomes" id="UP000186917"/>
    </source>
</evidence>
<proteinExistence type="predicted"/>
<dbReference type="RefSeq" id="WP_076380262.1">
    <property type="nucleotide sequence ID" value="NZ_AP017422.1"/>
</dbReference>
<feature type="signal peptide" evidence="1">
    <location>
        <begin position="1"/>
        <end position="19"/>
    </location>
</feature>
<evidence type="ECO:0008006" key="4">
    <source>
        <dbReference type="Google" id="ProtNLM"/>
    </source>
</evidence>
<keyword evidence="3" id="KW-1185">Reference proteome</keyword>
<evidence type="ECO:0000313" key="2">
    <source>
        <dbReference type="EMBL" id="SIT23949.1"/>
    </source>
</evidence>
<protein>
    <recommendedName>
        <fullName evidence="4">DUF2268 domain-containing protein</fullName>
    </recommendedName>
</protein>
<dbReference type="KEGG" id="fln:FLA_1978"/>
<accession>A0A173MED9</accession>
<dbReference type="AlphaFoldDB" id="A0A173MED9"/>
<sequence>MNRIVFVAALLIAFVYGKAQTTRFVTTDIDNFWTAYDKITSTSDSAQQYAYLKTLYLDKATPGLQGLVEVRHYTEKDFIEVIHRSPRFWTSLRNNTFRVKDHLAEMDSSIVKLKKAYPALTASDVYFAIGAFRTPGTNQGNKVLIGCEFSTADASVVTDELPVGLQNFYKQYHPLRDIGLLCTHEYVHTQQKEGADDLLHQSLREGVAEFLSCLVTGKTSSIPSFHFGAQHEAEVRDSFILDVFVPSHMYNWIWGENKNSFKERELGYYVGYRICENYYKKAKNKQQAVADLMELDYANEKTVARIIDASGFFTQPLAVITGNYDKVRPLVKAIAPFANGSKQVAPGLTTITLHFSIPMNTNVRGFDFGPLGEGHVLRVKKVIGFSEDRKAFTFEAELKPGMHYQLVATSRFMSTTGLSLKPFLIDISTKP</sequence>
<evidence type="ECO:0000256" key="1">
    <source>
        <dbReference type="SAM" id="SignalP"/>
    </source>
</evidence>